<dbReference type="FunFam" id="2.130.10.10:FF:000242">
    <property type="entry name" value="WD repeat domain 19, isoform CRA_a"/>
    <property type="match status" value="1"/>
</dbReference>
<keyword evidence="3" id="KW-0853">WD repeat</keyword>
<evidence type="ECO:0000256" key="8">
    <source>
        <dbReference type="ARBA" id="ARBA00023212"/>
    </source>
</evidence>
<evidence type="ECO:0000256" key="1">
    <source>
        <dbReference type="ARBA" id="ARBA00004120"/>
    </source>
</evidence>
<keyword evidence="7" id="KW-0969">Cilium</keyword>
<dbReference type="GO" id="GO:0060271">
    <property type="term" value="P:cilium assembly"/>
    <property type="evidence" value="ECO:0007669"/>
    <property type="project" value="TreeGrafter"/>
</dbReference>
<evidence type="ECO:0000256" key="9">
    <source>
        <dbReference type="ARBA" id="ARBA00023273"/>
    </source>
</evidence>
<dbReference type="SUPFAM" id="SSF82171">
    <property type="entry name" value="DPP6 N-terminal domain-like"/>
    <property type="match status" value="1"/>
</dbReference>
<gene>
    <name evidence="14" type="ORF">OXX778_LOCUS9752</name>
</gene>
<dbReference type="SUPFAM" id="SSF48452">
    <property type="entry name" value="TPR-like"/>
    <property type="match status" value="1"/>
</dbReference>
<evidence type="ECO:0000256" key="6">
    <source>
        <dbReference type="ARBA" id="ARBA00022803"/>
    </source>
</evidence>
<accession>A0A813X735</accession>
<dbReference type="PANTHER" id="PTHR14920:SF0">
    <property type="entry name" value="WD REPEAT DOMAIN 19"/>
    <property type="match status" value="1"/>
</dbReference>
<dbReference type="Pfam" id="PF23145">
    <property type="entry name" value="Zf_2nd_IFT121"/>
    <property type="match status" value="1"/>
</dbReference>
<dbReference type="Gene3D" id="1.25.40.470">
    <property type="match status" value="1"/>
</dbReference>
<keyword evidence="15" id="KW-1185">Reference proteome</keyword>
<evidence type="ECO:0000256" key="3">
    <source>
        <dbReference type="ARBA" id="ARBA00022574"/>
    </source>
</evidence>
<evidence type="ECO:0000313" key="15">
    <source>
        <dbReference type="Proteomes" id="UP000663879"/>
    </source>
</evidence>
<evidence type="ECO:0000256" key="5">
    <source>
        <dbReference type="ARBA" id="ARBA00022794"/>
    </source>
</evidence>
<feature type="domain" description="WDR19 first beta-propeller" evidence="12">
    <location>
        <begin position="21"/>
        <end position="343"/>
    </location>
</feature>
<dbReference type="Proteomes" id="UP000663879">
    <property type="component" value="Unassembled WGS sequence"/>
</dbReference>
<feature type="domain" description="IFT121-like zinc finger" evidence="11">
    <location>
        <begin position="1298"/>
        <end position="1344"/>
    </location>
</feature>
<dbReference type="GO" id="GO:0030991">
    <property type="term" value="C:intraciliary transport particle A"/>
    <property type="evidence" value="ECO:0007669"/>
    <property type="project" value="TreeGrafter"/>
</dbReference>
<dbReference type="Pfam" id="PF15911">
    <property type="entry name" value="Beta-prop_WDR19_2nd"/>
    <property type="match status" value="1"/>
</dbReference>
<reference evidence="14" key="1">
    <citation type="submission" date="2021-02" db="EMBL/GenBank/DDBJ databases">
        <authorList>
            <person name="Nowell W R."/>
        </authorList>
    </citation>
    <scope>NUCLEOTIDE SEQUENCE</scope>
    <source>
        <strain evidence="14">Ploen Becks lab</strain>
    </source>
</reference>
<evidence type="ECO:0000259" key="13">
    <source>
        <dbReference type="Pfam" id="PF24762"/>
    </source>
</evidence>
<keyword evidence="4" id="KW-0677">Repeat</keyword>
<dbReference type="Pfam" id="PF24762">
    <property type="entry name" value="TPR_IF140-IFT172"/>
    <property type="match status" value="1"/>
</dbReference>
<keyword evidence="2" id="KW-0963">Cytoplasm</keyword>
<feature type="domain" description="WDR19 WD40 repeat" evidence="10">
    <location>
        <begin position="364"/>
        <end position="655"/>
    </location>
</feature>
<dbReference type="InterPro" id="IPR001680">
    <property type="entry name" value="WD40_rpt"/>
</dbReference>
<sequence>MSSAKKVFTVPAKNHGGDAPVYLSWQPKQGTYLAVVGSNKTLIIYDRHGIVSEKVPFLDTIVGLQWDKNGDLLAAICEKLPIVILWDSNRRKLSQIESSFKDPMSFMTWSKTNSILAVGTSKGNLLIYNHSTSKKIPILGKHTRRITTGAWSKDGLLALGGEDRMLTISNESGDTIRQTPLREMPYGIMFSERKQDAKSQLAEGTISLVLNKKTLYLYSIDDPDNPIELAFQSKYGEIVNYEWYGDGYIMIGFTQGYLIVISTHAKEIGTELFQLRTHKNYLGDIAVSKSLNKAASCGDQCIKTYELNDLKDVESIINMDDNQTLHEILWSEDGQLLALSTFYGSVSVFLTKLPLVASVCSHRIAYMTSLKEITIYDHLSKSRTSPMNLSIHIEPTFVALSYNYLAVGFNNRAWFYKFSNENTSYDYRKLVFNVDNKLKIKKIGEKEYLNSVNSMQLNDDYVAVFMGSQLQLHLLEESTAENRESILFPTSDNNDGKVSSFHLSKHFLVFSTESGNINHFYIDEWQIVNRYKHDTGVKKIYPEPYGVSVAFIDDKNEGFIYNPINSTLIKIPSLPSTITGLIWETYEPEKWVFIAYNGENIYTYIYSKYTVEGPQCIYIGSMRQSYSSLPLLLFKGVIVFLDSGGKIVQVKLETHTHDTTLDDLFPVQLIERMKKNYKLTRFEEAYVYATRVTEHDELIEFGKAALNHLEINYAIRIYRLANAPDMVFALNSIKHIEERNLLAGHCLVLLGKFDLAQTMFLASSCPIEALNMRRDLMHWDAAMKLAKGLANDETPYISLEYGKQLEFIGDYPTALKMFERGITENDNDREHNENCHCGIARCSLKVGDIRRGVELALKIPNKQVKKECGVILEGIRQFMEAGNLYEKGECWDKAAFVYIKCKNWNKVGELLGLITNPKIHSQYAKAKEADGYYKEAFKSYMNAKEYENAIRIQLDHLKNPEQAVKIVKETQSIEGAKMVAAFFQKFGDYASAIQFLVMSKCNEEAFNLARMHGLMELYGDSLGKEANPDEYESVAIFFDQEKNPYLSGKFYLLASSYSEALKNLIKKHPNAEIEAKAIELAVECIGKANNDTLTNILIEYLMGDHDGMPKDAKYLFKLYLSLKKYVEAAKTAVLIARQEQQTGNYRDAHDVLFGMYFDLIKENIKIPSELQQNLMILHSYILIKIQIKQNNHLRAARLLCRVAENISKFPSHIVQILTSTVIECSRSGLHNSAFNYASMLLRPEYKDLIDVKYKKKIEALVRHPERSEVEEIATNCPNCNFKLLEYGLTCPGCQINIPYCIVTGAHMVRDDFTACPKCNFPAIYSEFMQYLESEVNCPMCSNEVNRNDVKKLVDIDSYLKSNEEKN</sequence>
<dbReference type="PANTHER" id="PTHR14920">
    <property type="entry name" value="OSMOTIC AVOIDANCE ABNORMAL PROTEIN 1/WD REPEAT MEMBRANE PROTEIN"/>
    <property type="match status" value="1"/>
</dbReference>
<keyword evidence="6" id="KW-0802">TPR repeat</keyword>
<comment type="subcellular location">
    <subcellularLocation>
        <location evidence="1">Cytoplasm</location>
        <location evidence="1">Cytoskeleton</location>
        <location evidence="1">Cilium basal body</location>
    </subcellularLocation>
</comment>
<dbReference type="InterPro" id="IPR011990">
    <property type="entry name" value="TPR-like_helical_dom_sf"/>
</dbReference>
<keyword evidence="9" id="KW-0966">Cell projection</keyword>
<dbReference type="Gene3D" id="2.130.10.10">
    <property type="entry name" value="YVTN repeat-like/Quinoprotein amine dehydrogenase"/>
    <property type="match status" value="2"/>
</dbReference>
<name>A0A813X735_9BILA</name>
<dbReference type="GO" id="GO:0005929">
    <property type="term" value="C:cilium"/>
    <property type="evidence" value="ECO:0007669"/>
    <property type="project" value="TreeGrafter"/>
</dbReference>
<organism evidence="14 15">
    <name type="scientific">Brachionus calyciflorus</name>
    <dbReference type="NCBI Taxonomy" id="104777"/>
    <lineage>
        <taxon>Eukaryota</taxon>
        <taxon>Metazoa</taxon>
        <taxon>Spiralia</taxon>
        <taxon>Gnathifera</taxon>
        <taxon>Rotifera</taxon>
        <taxon>Eurotatoria</taxon>
        <taxon>Monogononta</taxon>
        <taxon>Pseudotrocha</taxon>
        <taxon>Ploima</taxon>
        <taxon>Brachionidae</taxon>
        <taxon>Brachionus</taxon>
    </lineage>
</organism>
<dbReference type="GO" id="GO:0035721">
    <property type="term" value="P:intraciliary retrograde transport"/>
    <property type="evidence" value="ECO:0007669"/>
    <property type="project" value="InterPro"/>
</dbReference>
<dbReference type="SUPFAM" id="SSF69322">
    <property type="entry name" value="Tricorn protease domain 2"/>
    <property type="match status" value="1"/>
</dbReference>
<dbReference type="InterPro" id="IPR015943">
    <property type="entry name" value="WD40/YVTN_repeat-like_dom_sf"/>
</dbReference>
<dbReference type="InterPro" id="IPR056168">
    <property type="entry name" value="TPR_IF140/IFT172/WDR19"/>
</dbReference>
<feature type="domain" description="IF140/IFT172/WDR19 TPR" evidence="13">
    <location>
        <begin position="750"/>
        <end position="1080"/>
    </location>
</feature>
<evidence type="ECO:0000259" key="12">
    <source>
        <dbReference type="Pfam" id="PF23389"/>
    </source>
</evidence>
<evidence type="ECO:0000256" key="4">
    <source>
        <dbReference type="ARBA" id="ARBA00022737"/>
    </source>
</evidence>
<dbReference type="InterPro" id="IPR040379">
    <property type="entry name" value="WDR19/dyf-2"/>
</dbReference>
<dbReference type="SMART" id="SM00320">
    <property type="entry name" value="WD40"/>
    <property type="match status" value="4"/>
</dbReference>
<dbReference type="Pfam" id="PF23389">
    <property type="entry name" value="Beta-prop_WDR19_1st"/>
    <property type="match status" value="1"/>
</dbReference>
<protein>
    <recommendedName>
        <fullName evidence="16">WD repeat-containing protein 19</fullName>
    </recommendedName>
</protein>
<evidence type="ECO:0000256" key="2">
    <source>
        <dbReference type="ARBA" id="ARBA00022490"/>
    </source>
</evidence>
<evidence type="ECO:0000256" key="7">
    <source>
        <dbReference type="ARBA" id="ARBA00023069"/>
    </source>
</evidence>
<proteinExistence type="predicted"/>
<evidence type="ECO:0000259" key="11">
    <source>
        <dbReference type="Pfam" id="PF23145"/>
    </source>
</evidence>
<dbReference type="InterPro" id="IPR057855">
    <property type="entry name" value="Beta-prop_WDR19_1st"/>
</dbReference>
<keyword evidence="8" id="KW-0206">Cytoskeleton</keyword>
<evidence type="ECO:0000313" key="14">
    <source>
        <dbReference type="EMBL" id="CAF0867386.1"/>
    </source>
</evidence>
<evidence type="ECO:0000259" key="10">
    <source>
        <dbReference type="Pfam" id="PF15911"/>
    </source>
</evidence>
<dbReference type="InterPro" id="IPR056170">
    <property type="entry name" value="Znf_IFT121-like"/>
</dbReference>
<dbReference type="InterPro" id="IPR039468">
    <property type="entry name" value="WDR19_WD40_rpt"/>
</dbReference>
<dbReference type="EMBL" id="CAJNOC010001467">
    <property type="protein sequence ID" value="CAF0867386.1"/>
    <property type="molecule type" value="Genomic_DNA"/>
</dbReference>
<evidence type="ECO:0008006" key="16">
    <source>
        <dbReference type="Google" id="ProtNLM"/>
    </source>
</evidence>
<comment type="caution">
    <text evidence="14">The sequence shown here is derived from an EMBL/GenBank/DDBJ whole genome shotgun (WGS) entry which is preliminary data.</text>
</comment>
<dbReference type="OrthoDB" id="10250638at2759"/>
<keyword evidence="5" id="KW-0970">Cilium biogenesis/degradation</keyword>